<feature type="transmembrane region" description="Helical" evidence="7">
    <location>
        <begin position="173"/>
        <end position="195"/>
    </location>
</feature>
<reference evidence="9 10" key="1">
    <citation type="submission" date="2011-11" db="EMBL/GenBank/DDBJ databases">
        <authorList>
            <person name="Gartemann K."/>
        </authorList>
    </citation>
    <scope>NUCLEOTIDE SEQUENCE [LARGE SCALE GENOMIC DNA]</scope>
    <source>
        <strain evidence="10">NCPPB 2581</strain>
    </source>
</reference>
<accession>A0AAI8ZH16</accession>
<comment type="subcellular location">
    <subcellularLocation>
        <location evidence="1">Cell membrane</location>
        <topology evidence="1">Multi-pass membrane protein</topology>
    </subcellularLocation>
</comment>
<dbReference type="PANTHER" id="PTHR40077:SF1">
    <property type="entry name" value="MEMBRANE PROTEIN"/>
    <property type="match status" value="1"/>
</dbReference>
<keyword evidence="2" id="KW-1003">Cell membrane</keyword>
<evidence type="ECO:0000256" key="7">
    <source>
        <dbReference type="SAM" id="Phobius"/>
    </source>
</evidence>
<keyword evidence="3 7" id="KW-0812">Transmembrane</keyword>
<feature type="transmembrane region" description="Helical" evidence="7">
    <location>
        <begin position="140"/>
        <end position="161"/>
    </location>
</feature>
<evidence type="ECO:0000256" key="4">
    <source>
        <dbReference type="ARBA" id="ARBA00022989"/>
    </source>
</evidence>
<name>A0AAI8ZH16_9MICO</name>
<evidence type="ECO:0000259" key="8">
    <source>
        <dbReference type="Pfam" id="PF12823"/>
    </source>
</evidence>
<feature type="region of interest" description="Disordered" evidence="6">
    <location>
        <begin position="77"/>
        <end position="115"/>
    </location>
</feature>
<dbReference type="Proteomes" id="UP000012170">
    <property type="component" value="Chromosome"/>
</dbReference>
<reference evidence="10" key="2">
    <citation type="submission" date="2013-04" db="EMBL/GenBank/DDBJ databases">
        <title>The genome sequence of the maize-pathogen Clavibacter michiganensis subsp. nebraskensis.</title>
        <authorList>
            <person name="Gartemann K.H."/>
            <person name="Blom J."/>
            <person name="Dreiseikelmann B."/>
            <person name="Fluegel M."/>
            <person name="Jaenicke S."/>
            <person name="Linke B."/>
            <person name="Sczcepanowski R."/>
            <person name="Wittmann J."/>
            <person name="Goesmann A."/>
            <person name="Puehler A."/>
            <person name="Eichenlaub R."/>
            <person name="Rueckert C."/>
        </authorList>
    </citation>
    <scope>NUCLEOTIDE SEQUENCE [LARGE SCALE GENOMIC DNA]</scope>
    <source>
        <strain evidence="10">NCPPB 2581</strain>
    </source>
</reference>
<evidence type="ECO:0000313" key="10">
    <source>
        <dbReference type="Proteomes" id="UP000012170"/>
    </source>
</evidence>
<dbReference type="GO" id="GO:0005886">
    <property type="term" value="C:plasma membrane"/>
    <property type="evidence" value="ECO:0007669"/>
    <property type="project" value="UniProtKB-SubCell"/>
</dbReference>
<dbReference type="Pfam" id="PF12823">
    <property type="entry name" value="DUF3817"/>
    <property type="match status" value="1"/>
</dbReference>
<dbReference type="NCBIfam" id="TIGR03954">
    <property type="entry name" value="integ_memb_HG"/>
    <property type="match status" value="1"/>
</dbReference>
<keyword evidence="4 7" id="KW-1133">Transmembrane helix</keyword>
<evidence type="ECO:0000256" key="6">
    <source>
        <dbReference type="SAM" id="MobiDB-lite"/>
    </source>
</evidence>
<gene>
    <name evidence="9" type="ORF">CMN_01188</name>
</gene>
<sequence>MIPPDRRGAFHLLWKCLHTPPVMCDTCPVRTPLTPGSQAMHMPRARRRLGRGRRLPPTGPTRCRPVPWAATCPARRIPVDPPAPEGPMTNAPHPDAAPHAEPGARPAGSSGSPAASATGFAALVRGTRDRSDRPSRLGRLFAVVAVVEAITWTGLLVGMFLKYVTETTELGVYVFGRLHGAAFVLYVIVTAVAAIRLRWGWKPALLAGVAAIPPLATLPLEVGLRRRGYLRHPADAVGGRPHAGAAPGSATSRA</sequence>
<feature type="compositionally biased region" description="Low complexity" evidence="6">
    <location>
        <begin position="91"/>
        <end position="115"/>
    </location>
</feature>
<dbReference type="EMBL" id="HE614873">
    <property type="protein sequence ID" value="CCE75140.1"/>
    <property type="molecule type" value="Genomic_DNA"/>
</dbReference>
<protein>
    <submittedName>
        <fullName evidence="9">Membrane protein</fullName>
    </submittedName>
</protein>
<evidence type="ECO:0000256" key="5">
    <source>
        <dbReference type="ARBA" id="ARBA00023136"/>
    </source>
</evidence>
<feature type="domain" description="DUF3817" evidence="8">
    <location>
        <begin position="139"/>
        <end position="225"/>
    </location>
</feature>
<dbReference type="KEGG" id="cmc:CMN_01188"/>
<evidence type="ECO:0000256" key="3">
    <source>
        <dbReference type="ARBA" id="ARBA00022692"/>
    </source>
</evidence>
<proteinExistence type="predicted"/>
<dbReference type="PANTHER" id="PTHR40077">
    <property type="entry name" value="MEMBRANE PROTEIN-RELATED"/>
    <property type="match status" value="1"/>
</dbReference>
<evidence type="ECO:0000256" key="2">
    <source>
        <dbReference type="ARBA" id="ARBA00022475"/>
    </source>
</evidence>
<organism evidence="9 10">
    <name type="scientific">Clavibacter nebraskensis NCPPB 2581</name>
    <dbReference type="NCBI Taxonomy" id="1097677"/>
    <lineage>
        <taxon>Bacteria</taxon>
        <taxon>Bacillati</taxon>
        <taxon>Actinomycetota</taxon>
        <taxon>Actinomycetes</taxon>
        <taxon>Micrococcales</taxon>
        <taxon>Microbacteriaceae</taxon>
        <taxon>Clavibacter</taxon>
    </lineage>
</organism>
<dbReference type="InterPro" id="IPR023845">
    <property type="entry name" value="DUF3817_TM"/>
</dbReference>
<dbReference type="AlphaFoldDB" id="A0AAI8ZH16"/>
<feature type="region of interest" description="Disordered" evidence="6">
    <location>
        <begin position="235"/>
        <end position="254"/>
    </location>
</feature>
<evidence type="ECO:0000313" key="9">
    <source>
        <dbReference type="EMBL" id="CCE75140.1"/>
    </source>
</evidence>
<evidence type="ECO:0000256" key="1">
    <source>
        <dbReference type="ARBA" id="ARBA00004651"/>
    </source>
</evidence>
<keyword evidence="5 7" id="KW-0472">Membrane</keyword>